<reference evidence="4 5" key="1">
    <citation type="submission" date="2016-05" db="EMBL/GenBank/DDBJ databases">
        <title>Comparative analysis of secretome profiles of manganese(II)-oxidizing ascomycete fungi.</title>
        <authorList>
            <consortium name="DOE Joint Genome Institute"/>
            <person name="Zeiner C.A."/>
            <person name="Purvine S.O."/>
            <person name="Zink E.M."/>
            <person name="Wu S."/>
            <person name="Pasa-Tolic L."/>
            <person name="Chaput D.L."/>
            <person name="Haridas S."/>
            <person name="Grigoriev I.V."/>
            <person name="Santelli C.M."/>
            <person name="Hansel C.M."/>
        </authorList>
    </citation>
    <scope>NUCLEOTIDE SEQUENCE [LARGE SCALE GENOMIC DNA]</scope>
    <source>
        <strain evidence="4 5">AP3s5-JAC2a</strain>
    </source>
</reference>
<dbReference type="Pfam" id="PF13561">
    <property type="entry name" value="adh_short_C2"/>
    <property type="match status" value="1"/>
</dbReference>
<dbReference type="SUPFAM" id="SSF51735">
    <property type="entry name" value="NAD(P)-binding Rossmann-fold domains"/>
    <property type="match status" value="1"/>
</dbReference>
<dbReference type="EMBL" id="KV441548">
    <property type="protein sequence ID" value="OAG11196.1"/>
    <property type="molecule type" value="Genomic_DNA"/>
</dbReference>
<name>A0A177CVC6_9PLEO</name>
<dbReference type="RefSeq" id="XP_018041561.1">
    <property type="nucleotide sequence ID" value="XM_018179836.1"/>
</dbReference>
<dbReference type="STRING" id="1460663.A0A177CVC6"/>
<evidence type="ECO:0000313" key="4">
    <source>
        <dbReference type="EMBL" id="OAG11196.1"/>
    </source>
</evidence>
<sequence length="277" mass="28975">MADLGLHDLFNVNDMVFVITGGGSGLGEWMALALDRNGASKVNGNVIPVQCDVAKKEDLKAAAATIATQTPFVNAVVANAGLIGPVTSLPPRAADASIASIQAEFWALPEEANQKTMDVNVMGVFHTFVAFLSLLDAGNTHEASRGRRDFIQSQFITVSSMAGLSRGEDVSYLYGAGKAAVVALTKKLSTGFAKMGIRVNSIAPGFYITEMTEFASNGEDWSVPGSLPKDTHAMTRSGSAQDIAGAILFLTSKAGAYVNGNVLLSDGGQFGQGPMMY</sequence>
<evidence type="ECO:0000256" key="1">
    <source>
        <dbReference type="ARBA" id="ARBA00006484"/>
    </source>
</evidence>
<dbReference type="PRINTS" id="PR00081">
    <property type="entry name" value="GDHRDH"/>
</dbReference>
<keyword evidence="3" id="KW-0560">Oxidoreductase</keyword>
<dbReference type="Gene3D" id="3.40.50.720">
    <property type="entry name" value="NAD(P)-binding Rossmann-like Domain"/>
    <property type="match status" value="1"/>
</dbReference>
<keyword evidence="2" id="KW-0521">NADP</keyword>
<organism evidence="4 5">
    <name type="scientific">Paraphaeosphaeria sporulosa</name>
    <dbReference type="NCBI Taxonomy" id="1460663"/>
    <lineage>
        <taxon>Eukaryota</taxon>
        <taxon>Fungi</taxon>
        <taxon>Dikarya</taxon>
        <taxon>Ascomycota</taxon>
        <taxon>Pezizomycotina</taxon>
        <taxon>Dothideomycetes</taxon>
        <taxon>Pleosporomycetidae</taxon>
        <taxon>Pleosporales</taxon>
        <taxon>Massarineae</taxon>
        <taxon>Didymosphaeriaceae</taxon>
        <taxon>Paraphaeosphaeria</taxon>
    </lineage>
</organism>
<dbReference type="InterPro" id="IPR036291">
    <property type="entry name" value="NAD(P)-bd_dom_sf"/>
</dbReference>
<comment type="similarity">
    <text evidence="1">Belongs to the short-chain dehydrogenases/reductases (SDR) family.</text>
</comment>
<evidence type="ECO:0000313" key="5">
    <source>
        <dbReference type="Proteomes" id="UP000077069"/>
    </source>
</evidence>
<dbReference type="Proteomes" id="UP000077069">
    <property type="component" value="Unassembled WGS sequence"/>
</dbReference>
<accession>A0A177CVC6</accession>
<dbReference type="CDD" id="cd05233">
    <property type="entry name" value="SDR_c"/>
    <property type="match status" value="1"/>
</dbReference>
<gene>
    <name evidence="4" type="ORF">CC84DRAFT_1170140</name>
</gene>
<dbReference type="PANTHER" id="PTHR43618">
    <property type="entry name" value="7-ALPHA-HYDROXYSTEROID DEHYDROGENASE"/>
    <property type="match status" value="1"/>
</dbReference>
<keyword evidence="5" id="KW-1185">Reference proteome</keyword>
<dbReference type="InterPro" id="IPR002347">
    <property type="entry name" value="SDR_fam"/>
</dbReference>
<protein>
    <submittedName>
        <fullName evidence="4">NAD(P)-binding protein</fullName>
    </submittedName>
</protein>
<dbReference type="InParanoid" id="A0A177CVC6"/>
<evidence type="ECO:0000256" key="3">
    <source>
        <dbReference type="ARBA" id="ARBA00023002"/>
    </source>
</evidence>
<dbReference type="GeneID" id="28763322"/>
<dbReference type="GO" id="GO:0016491">
    <property type="term" value="F:oxidoreductase activity"/>
    <property type="evidence" value="ECO:0007669"/>
    <property type="project" value="UniProtKB-KW"/>
</dbReference>
<dbReference type="OrthoDB" id="2898618at2759"/>
<evidence type="ECO:0000256" key="2">
    <source>
        <dbReference type="ARBA" id="ARBA00022857"/>
    </source>
</evidence>
<dbReference type="InterPro" id="IPR052178">
    <property type="entry name" value="Sec_Metab_Biosynth_SDR"/>
</dbReference>
<dbReference type="AlphaFoldDB" id="A0A177CVC6"/>
<proteinExistence type="inferred from homology"/>
<dbReference type="PANTHER" id="PTHR43618:SF18">
    <property type="entry name" value="SHORT CHAIN DEHYDROGENASE_REDUCTASE FAMILY (AFU_ORTHOLOGUE AFUA_5G12480)"/>
    <property type="match status" value="1"/>
</dbReference>